<proteinExistence type="predicted"/>
<evidence type="ECO:0000256" key="1">
    <source>
        <dbReference type="SAM" id="Phobius"/>
    </source>
</evidence>
<reference evidence="2 3" key="1">
    <citation type="submission" date="2023-10" db="EMBL/GenBank/DDBJ databases">
        <title>Complete Genome Sequence of Limnobacter thiooxidans CS-K2T, Isolated from freshwater lake sediments in Bavaria, Germany.</title>
        <authorList>
            <person name="Naruki M."/>
            <person name="Watanabe A."/>
            <person name="Warashina T."/>
            <person name="Morita T."/>
            <person name="Arakawa K."/>
        </authorList>
    </citation>
    <scope>NUCLEOTIDE SEQUENCE [LARGE SCALE GENOMIC DNA]</scope>
    <source>
        <strain evidence="2 3">CS-K2</strain>
    </source>
</reference>
<organism evidence="2 3">
    <name type="scientific">Limnobacter thiooxidans</name>
    <dbReference type="NCBI Taxonomy" id="131080"/>
    <lineage>
        <taxon>Bacteria</taxon>
        <taxon>Pseudomonadati</taxon>
        <taxon>Pseudomonadota</taxon>
        <taxon>Betaproteobacteria</taxon>
        <taxon>Burkholderiales</taxon>
        <taxon>Burkholderiaceae</taxon>
        <taxon>Limnobacter</taxon>
    </lineage>
</organism>
<keyword evidence="1" id="KW-0472">Membrane</keyword>
<evidence type="ECO:0000313" key="2">
    <source>
        <dbReference type="EMBL" id="BET26689.1"/>
    </source>
</evidence>
<dbReference type="EMBL" id="AP028947">
    <property type="protein sequence ID" value="BET26689.1"/>
    <property type="molecule type" value="Genomic_DNA"/>
</dbReference>
<gene>
    <name evidence="2" type="ORF">RGQ30_21900</name>
</gene>
<dbReference type="AlphaFoldDB" id="A0AA86IZT1"/>
<protein>
    <submittedName>
        <fullName evidence="2">Uncharacterized protein</fullName>
    </submittedName>
</protein>
<keyword evidence="1" id="KW-1133">Transmembrane helix</keyword>
<name>A0AA86IZT1_9BURK</name>
<feature type="transmembrane region" description="Helical" evidence="1">
    <location>
        <begin position="55"/>
        <end position="77"/>
    </location>
</feature>
<dbReference type="Proteomes" id="UP001329151">
    <property type="component" value="Chromosome"/>
</dbReference>
<evidence type="ECO:0000313" key="3">
    <source>
        <dbReference type="Proteomes" id="UP001329151"/>
    </source>
</evidence>
<dbReference type="KEGG" id="lto:RGQ30_21900"/>
<keyword evidence="3" id="KW-1185">Reference proteome</keyword>
<keyword evidence="1" id="KW-0812">Transmembrane</keyword>
<feature type="transmembrane region" description="Helical" evidence="1">
    <location>
        <begin position="20"/>
        <end position="43"/>
    </location>
</feature>
<accession>A0AA86IZT1</accession>
<sequence length="82" mass="8868">MWVQLAASPPGNYSLLGKLVFVALMLTWLVVFFGAMAVPTLVAKLVQVPDASHSIMYATYANFLVGAVAFVVGPAIWRRLSL</sequence>